<dbReference type="Pfam" id="PF02624">
    <property type="entry name" value="YcaO"/>
    <property type="match status" value="1"/>
</dbReference>
<reference evidence="3 4" key="1">
    <citation type="journal article" date="2019" name="Int. J. Syst. Evol. Microbiol.">
        <title>The Global Catalogue of Microorganisms (GCM) 10K type strain sequencing project: providing services to taxonomists for standard genome sequencing and annotation.</title>
        <authorList>
            <consortium name="The Broad Institute Genomics Platform"/>
            <consortium name="The Broad Institute Genome Sequencing Center for Infectious Disease"/>
            <person name="Wu L."/>
            <person name="Ma J."/>
        </authorList>
    </citation>
    <scope>NUCLEOTIDE SEQUENCE [LARGE SCALE GENOMIC DNA]</scope>
    <source>
        <strain evidence="3 4">CGMCC 1.12553</strain>
    </source>
</reference>
<organism evidence="3 4">
    <name type="scientific">Halobium salinum</name>
    <dbReference type="NCBI Taxonomy" id="1364940"/>
    <lineage>
        <taxon>Archaea</taxon>
        <taxon>Methanobacteriati</taxon>
        <taxon>Methanobacteriota</taxon>
        <taxon>Stenosarchaea group</taxon>
        <taxon>Halobacteria</taxon>
        <taxon>Halobacteriales</taxon>
        <taxon>Haloferacaceae</taxon>
        <taxon>Halobium</taxon>
    </lineage>
</organism>
<feature type="region of interest" description="Disordered" evidence="1">
    <location>
        <begin position="123"/>
        <end position="148"/>
    </location>
</feature>
<dbReference type="InterPro" id="IPR027624">
    <property type="entry name" value="TOMM_cyclo_SagD"/>
</dbReference>
<evidence type="ECO:0000259" key="2">
    <source>
        <dbReference type="PROSITE" id="PS51664"/>
    </source>
</evidence>
<keyword evidence="4" id="KW-1185">Reference proteome</keyword>
<proteinExistence type="predicted"/>
<accession>A0ABD5PDL9</accession>
<dbReference type="EMBL" id="JBHSDS010000007">
    <property type="protein sequence ID" value="MFC4358997.1"/>
    <property type="molecule type" value="Genomic_DNA"/>
</dbReference>
<evidence type="ECO:0000313" key="3">
    <source>
        <dbReference type="EMBL" id="MFC4358997.1"/>
    </source>
</evidence>
<dbReference type="PROSITE" id="PS51664">
    <property type="entry name" value="YCAO"/>
    <property type="match status" value="1"/>
</dbReference>
<dbReference type="Proteomes" id="UP001595921">
    <property type="component" value="Unassembled WGS sequence"/>
</dbReference>
<dbReference type="AlphaFoldDB" id="A0ABD5PDL9"/>
<sequence length="602" mass="62825">MDVNVGVVGEGPAVEAFRAALADVDASVRSVEATNLGSVDFGAVVGTVGDDAFSRANEAAVVADDEGGDEDGDGAPSEGWVAVELGGVGGHPIAGVDAAVAVFAGDAGCHDCLRRRVASNLDEGASAGSGEGTVGSEATADGDGPAGVDSSAARFAGAVAGRRAVRLLSGEALGGTVVEVPGPEREFLPAPNCTCGEPVDRTLRVDHRDVSLDDALSRAERALDDRVGAVSEVGERESFPVPYYLARVADTRAFGDARAAQFAAGADPDWDRAFVKALGEALERYAAGVYRTGEFTRAAESDLLNAVSPSRFVRPAGAAKPDPSREMPWVEGRDLASGANRMLPAEFVQFPPPEERHKPAITTGLGLGNSTVEALLSGLYEVVERDATMLAWYSTFEPLGLTVAGERFRSLVGRARAEELTVTPLLVTQDVDVPVVAVAVHREGEWPNFAMGSAADLDAVAAARSALAEALQNWTELRAMGPEQASTEEAAIGEYADFPEAAREFVATDGEVRAADLGGDPVSGTAELRAVVDRVADADLDAYAARLTTRDLDRLGFEAVRVLSPAAQPLFTGEPFFGDRAREVPASMGFEARLDRAYHPFP</sequence>
<dbReference type="PANTHER" id="PTHR37809:SF1">
    <property type="entry name" value="RIBOSOMAL PROTEIN S12 METHYLTHIOTRANSFERASE ACCESSORY FACTOR YCAO"/>
    <property type="match status" value="1"/>
</dbReference>
<evidence type="ECO:0000256" key="1">
    <source>
        <dbReference type="SAM" id="MobiDB-lite"/>
    </source>
</evidence>
<feature type="domain" description="YcaO" evidence="2">
    <location>
        <begin position="265"/>
        <end position="602"/>
    </location>
</feature>
<name>A0ABD5PDL9_9EURY</name>
<gene>
    <name evidence="3" type="ORF">ACFO0N_13695</name>
</gene>
<protein>
    <submittedName>
        <fullName evidence="3">YcaO-like family protein</fullName>
    </submittedName>
</protein>
<dbReference type="PANTHER" id="PTHR37809">
    <property type="entry name" value="RIBOSOMAL PROTEIN S12 METHYLTHIOTRANSFERASE ACCESSORY FACTOR YCAO"/>
    <property type="match status" value="1"/>
</dbReference>
<evidence type="ECO:0000313" key="4">
    <source>
        <dbReference type="Proteomes" id="UP001595921"/>
    </source>
</evidence>
<comment type="caution">
    <text evidence="3">The sequence shown here is derived from an EMBL/GenBank/DDBJ whole genome shotgun (WGS) entry which is preliminary data.</text>
</comment>
<dbReference type="Gene3D" id="3.30.1330.230">
    <property type="match status" value="1"/>
</dbReference>
<dbReference type="RefSeq" id="WP_267620001.1">
    <property type="nucleotide sequence ID" value="NZ_JAODIW010000004.1"/>
</dbReference>
<dbReference type="InterPro" id="IPR003776">
    <property type="entry name" value="YcaO-like_dom"/>
</dbReference>
<dbReference type="NCBIfam" id="TIGR03604">
    <property type="entry name" value="TOMM_cyclo_SagD"/>
    <property type="match status" value="1"/>
</dbReference>